<gene>
    <name evidence="1" type="ORF">PHYPSEUDO_004241</name>
</gene>
<reference evidence="1" key="1">
    <citation type="submission" date="2021-02" db="EMBL/GenBank/DDBJ databases">
        <authorList>
            <person name="Palmer J.M."/>
        </authorList>
    </citation>
    <scope>NUCLEOTIDE SEQUENCE</scope>
    <source>
        <strain evidence="1">SCRP734</strain>
    </source>
</reference>
<protein>
    <submittedName>
        <fullName evidence="1">Uncharacterized protein</fullName>
    </submittedName>
</protein>
<organism evidence="1 2">
    <name type="scientific">Phytophthora pseudosyringae</name>
    <dbReference type="NCBI Taxonomy" id="221518"/>
    <lineage>
        <taxon>Eukaryota</taxon>
        <taxon>Sar</taxon>
        <taxon>Stramenopiles</taxon>
        <taxon>Oomycota</taxon>
        <taxon>Peronosporomycetes</taxon>
        <taxon>Peronosporales</taxon>
        <taxon>Peronosporaceae</taxon>
        <taxon>Phytophthora</taxon>
    </lineage>
</organism>
<dbReference type="EMBL" id="JAGDFM010000193">
    <property type="protein sequence ID" value="KAG7382896.1"/>
    <property type="molecule type" value="Genomic_DNA"/>
</dbReference>
<evidence type="ECO:0000313" key="1">
    <source>
        <dbReference type="EMBL" id="KAG7382896.1"/>
    </source>
</evidence>
<comment type="caution">
    <text evidence="1">The sequence shown here is derived from an EMBL/GenBank/DDBJ whole genome shotgun (WGS) entry which is preliminary data.</text>
</comment>
<dbReference type="Proteomes" id="UP000694044">
    <property type="component" value="Unassembled WGS sequence"/>
</dbReference>
<proteinExistence type="predicted"/>
<accession>A0A8T1VPN6</accession>
<sequence>MGGGVRAALVGWKNLVPPSPRHHSAGSPLSCNVAPSSARKAAQYSCSQTMTAMRCNEFFFLFLPKLGVYGDVELAVRSSPPCAAITKVLNIPEEKPLIPAAVLDIIDETLRGVNGFNDLVSTSTI</sequence>
<evidence type="ECO:0000313" key="2">
    <source>
        <dbReference type="Proteomes" id="UP000694044"/>
    </source>
</evidence>
<name>A0A8T1VPN6_9STRA</name>
<keyword evidence="2" id="KW-1185">Reference proteome</keyword>
<dbReference type="AlphaFoldDB" id="A0A8T1VPN6"/>